<dbReference type="RefSeq" id="WP_023054144.1">
    <property type="nucleotide sequence ID" value="NZ_AWXA01000044.1"/>
</dbReference>
<keyword evidence="1" id="KW-0472">Membrane</keyword>
<dbReference type="AlphaFoldDB" id="U7UFU9"/>
<organism evidence="2 3">
    <name type="scientific">Megasphaera vaginalis</name>
    <name type="common">ex Srinivasan et al. 2021</name>
    <dbReference type="NCBI Taxonomy" id="1111454"/>
    <lineage>
        <taxon>Bacteria</taxon>
        <taxon>Bacillati</taxon>
        <taxon>Bacillota</taxon>
        <taxon>Negativicutes</taxon>
        <taxon>Veillonellales</taxon>
        <taxon>Veillonellaceae</taxon>
        <taxon>Megasphaera</taxon>
    </lineage>
</organism>
<protein>
    <submittedName>
        <fullName evidence="2">Uncharacterized protein</fullName>
    </submittedName>
</protein>
<sequence>MIKIKKKILAALKSLKTSGILATRALVVLLLVPILLVILAYVLAFTQGFVSDSLSKLIDTGLKIIDHIFIPSVLTAVVGFLALWVDRDGDGVPDKLEEDKKL</sequence>
<feature type="transmembrane region" description="Helical" evidence="1">
    <location>
        <begin position="21"/>
        <end position="44"/>
    </location>
</feature>
<feature type="transmembrane region" description="Helical" evidence="1">
    <location>
        <begin position="64"/>
        <end position="85"/>
    </location>
</feature>
<evidence type="ECO:0000256" key="1">
    <source>
        <dbReference type="SAM" id="Phobius"/>
    </source>
</evidence>
<dbReference type="EMBL" id="AWXA01000044">
    <property type="protein sequence ID" value="ERT58225.1"/>
    <property type="molecule type" value="Genomic_DNA"/>
</dbReference>
<dbReference type="OrthoDB" id="1629740at2"/>
<proteinExistence type="predicted"/>
<comment type="caution">
    <text evidence="2">The sequence shown here is derived from an EMBL/GenBank/DDBJ whole genome shotgun (WGS) entry which is preliminary data.</text>
</comment>
<evidence type="ECO:0000313" key="2">
    <source>
        <dbReference type="EMBL" id="ERT58225.1"/>
    </source>
</evidence>
<keyword evidence="1" id="KW-1133">Transmembrane helix</keyword>
<accession>U7UFU9</accession>
<dbReference type="STRING" id="1111454.HMPREF1250_0005"/>
<gene>
    <name evidence="2" type="ORF">HMPREF1250_0005</name>
</gene>
<keyword evidence="1" id="KW-0812">Transmembrane</keyword>
<name>U7UFU9_9FIRM</name>
<keyword evidence="3" id="KW-1185">Reference proteome</keyword>
<evidence type="ECO:0000313" key="3">
    <source>
        <dbReference type="Proteomes" id="UP000017090"/>
    </source>
</evidence>
<reference evidence="2 3" key="1">
    <citation type="submission" date="2013-09" db="EMBL/GenBank/DDBJ databases">
        <authorList>
            <person name="Durkin A.S."/>
            <person name="Haft D.R."/>
            <person name="McCorrison J."/>
            <person name="Torralba M."/>
            <person name="Gillis M."/>
            <person name="Haft D.H."/>
            <person name="Methe B."/>
            <person name="Sutton G."/>
            <person name="Nelson K.E."/>
        </authorList>
    </citation>
    <scope>NUCLEOTIDE SEQUENCE [LARGE SCALE GENOMIC DNA]</scope>
    <source>
        <strain evidence="2 3">BV3C16-1</strain>
    </source>
</reference>
<dbReference type="Proteomes" id="UP000017090">
    <property type="component" value="Unassembled WGS sequence"/>
</dbReference>
<dbReference type="PATRIC" id="fig|1111454.3.peg.1669"/>